<evidence type="ECO:0000256" key="1">
    <source>
        <dbReference type="SAM" id="Phobius"/>
    </source>
</evidence>
<evidence type="ECO:0000313" key="2">
    <source>
        <dbReference type="EMBL" id="RZT98555.1"/>
    </source>
</evidence>
<dbReference type="AlphaFoldDB" id="A0A4V2FTK5"/>
<accession>A0A4V2FTK5</accession>
<proteinExistence type="predicted"/>
<dbReference type="Proteomes" id="UP000293398">
    <property type="component" value="Unassembled WGS sequence"/>
</dbReference>
<keyword evidence="1" id="KW-0812">Transmembrane</keyword>
<organism evidence="2 3">
    <name type="scientific">Advenella incenata</name>
    <dbReference type="NCBI Taxonomy" id="267800"/>
    <lineage>
        <taxon>Bacteria</taxon>
        <taxon>Pseudomonadati</taxon>
        <taxon>Pseudomonadota</taxon>
        <taxon>Betaproteobacteria</taxon>
        <taxon>Burkholderiales</taxon>
        <taxon>Alcaligenaceae</taxon>
    </lineage>
</organism>
<dbReference type="EMBL" id="SHKO01000001">
    <property type="protein sequence ID" value="RZT98555.1"/>
    <property type="molecule type" value="Genomic_DNA"/>
</dbReference>
<keyword evidence="3" id="KW-1185">Reference proteome</keyword>
<reference evidence="2 3" key="1">
    <citation type="submission" date="2019-02" db="EMBL/GenBank/DDBJ databases">
        <title>Genomic Encyclopedia of Type Strains, Phase IV (KMG-IV): sequencing the most valuable type-strain genomes for metagenomic binning, comparative biology and taxonomic classification.</title>
        <authorList>
            <person name="Goeker M."/>
        </authorList>
    </citation>
    <scope>NUCLEOTIDE SEQUENCE [LARGE SCALE GENOMIC DNA]</scope>
    <source>
        <strain evidence="2 3">DSM 23814</strain>
    </source>
</reference>
<evidence type="ECO:0000313" key="3">
    <source>
        <dbReference type="Proteomes" id="UP000293398"/>
    </source>
</evidence>
<keyword evidence="1" id="KW-1133">Transmembrane helix</keyword>
<name>A0A4V2FTK5_9BURK</name>
<sequence>MQSHLMQANQTRITVLQYSNLIGIVINFVITAFVIELCSSMILLRAMARQCR</sequence>
<keyword evidence="1" id="KW-0472">Membrane</keyword>
<protein>
    <submittedName>
        <fullName evidence="2">Uncharacterized protein</fullName>
    </submittedName>
</protein>
<gene>
    <name evidence="2" type="ORF">EV681_0333</name>
</gene>
<feature type="transmembrane region" description="Helical" evidence="1">
    <location>
        <begin position="20"/>
        <end position="44"/>
    </location>
</feature>
<comment type="caution">
    <text evidence="2">The sequence shown here is derived from an EMBL/GenBank/DDBJ whole genome shotgun (WGS) entry which is preliminary data.</text>
</comment>